<feature type="transmembrane region" description="Helical" evidence="5">
    <location>
        <begin position="99"/>
        <end position="117"/>
    </location>
</feature>
<feature type="transmembrane region" description="Helical" evidence="5">
    <location>
        <begin position="123"/>
        <end position="142"/>
    </location>
</feature>
<comment type="subcellular location">
    <subcellularLocation>
        <location evidence="1">Endomembrane system</location>
        <topology evidence="1">Multi-pass membrane protein</topology>
    </subcellularLocation>
</comment>
<evidence type="ECO:0000313" key="6">
    <source>
        <dbReference type="EMBL" id="MCD1295118.1"/>
    </source>
</evidence>
<keyword evidence="7" id="KW-1185">Reference proteome</keyword>
<dbReference type="PANTHER" id="PTHR31851">
    <property type="entry name" value="FE(2+)/MN(2+) TRANSPORTER PCL1"/>
    <property type="match status" value="1"/>
</dbReference>
<feature type="transmembrane region" description="Helical" evidence="5">
    <location>
        <begin position="12"/>
        <end position="32"/>
    </location>
</feature>
<sequence length="176" mass="18436">MNDDSEIGRYFILGSIDGLLAVLGIIVGVSTTSANATIIIKAALGGGIALCLTNGIGTYLAETAVQYGKISAVEKAILQDLRHTKIEQIARRKIIRDSIIHGGASLIGAIVPITPFLLLDRGIAVYVSVILSLLALVFLGGYSGRISKQSYLRSIIRMVSLGALIVLICSLLGVSG</sequence>
<proteinExistence type="predicted"/>
<dbReference type="Proteomes" id="UP001320159">
    <property type="component" value="Unassembled WGS sequence"/>
</dbReference>
<gene>
    <name evidence="6" type="ORF">CUJ83_08920</name>
</gene>
<evidence type="ECO:0000313" key="7">
    <source>
        <dbReference type="Proteomes" id="UP001320159"/>
    </source>
</evidence>
<dbReference type="AlphaFoldDB" id="A0AAP2RD42"/>
<dbReference type="InterPro" id="IPR008217">
    <property type="entry name" value="Ccc1_fam"/>
</dbReference>
<evidence type="ECO:0000256" key="4">
    <source>
        <dbReference type="ARBA" id="ARBA00023136"/>
    </source>
</evidence>
<dbReference type="EMBL" id="PGCK01000007">
    <property type="protein sequence ID" value="MCD1295118.1"/>
    <property type="molecule type" value="Genomic_DNA"/>
</dbReference>
<organism evidence="6 7">
    <name type="scientific">Methanooceanicella nereidis</name>
    <dbReference type="NCBI Taxonomy" id="2052831"/>
    <lineage>
        <taxon>Archaea</taxon>
        <taxon>Methanobacteriati</taxon>
        <taxon>Methanobacteriota</taxon>
        <taxon>Stenosarchaea group</taxon>
        <taxon>Methanomicrobia</taxon>
        <taxon>Methanocellales</taxon>
        <taxon>Methanocellaceae</taxon>
        <taxon>Methanooceanicella</taxon>
    </lineage>
</organism>
<evidence type="ECO:0000256" key="1">
    <source>
        <dbReference type="ARBA" id="ARBA00004127"/>
    </source>
</evidence>
<dbReference type="Pfam" id="PF01988">
    <property type="entry name" value="VIT1"/>
    <property type="match status" value="1"/>
</dbReference>
<evidence type="ECO:0000256" key="5">
    <source>
        <dbReference type="SAM" id="Phobius"/>
    </source>
</evidence>
<feature type="transmembrane region" description="Helical" evidence="5">
    <location>
        <begin position="154"/>
        <end position="174"/>
    </location>
</feature>
<dbReference type="RefSeq" id="WP_230741968.1">
    <property type="nucleotide sequence ID" value="NZ_PGCK01000007.1"/>
</dbReference>
<evidence type="ECO:0008006" key="8">
    <source>
        <dbReference type="Google" id="ProtNLM"/>
    </source>
</evidence>
<keyword evidence="2 5" id="KW-0812">Transmembrane</keyword>
<comment type="caution">
    <text evidence="6">The sequence shown here is derived from an EMBL/GenBank/DDBJ whole genome shotgun (WGS) entry which is preliminary data.</text>
</comment>
<dbReference type="GO" id="GO:0005384">
    <property type="term" value="F:manganese ion transmembrane transporter activity"/>
    <property type="evidence" value="ECO:0007669"/>
    <property type="project" value="InterPro"/>
</dbReference>
<accession>A0AAP2RD42</accession>
<keyword evidence="3 5" id="KW-1133">Transmembrane helix</keyword>
<dbReference type="GO" id="GO:0030026">
    <property type="term" value="P:intracellular manganese ion homeostasis"/>
    <property type="evidence" value="ECO:0007669"/>
    <property type="project" value="InterPro"/>
</dbReference>
<reference evidence="6 7" key="1">
    <citation type="submission" date="2017-11" db="EMBL/GenBank/DDBJ databases">
        <title>Isolation and Characterization of Family Methanocellaceae Species from Potential Methane Hydrate Area Offshore Southwestern Taiwan.</title>
        <authorList>
            <person name="Zhang W.-L."/>
            <person name="Chen W.-C."/>
            <person name="Lai M.-C."/>
            <person name="Chen S.-C."/>
        </authorList>
    </citation>
    <scope>NUCLEOTIDE SEQUENCE [LARGE SCALE GENOMIC DNA]</scope>
    <source>
        <strain evidence="6 7">CWC-04</strain>
    </source>
</reference>
<protein>
    <recommendedName>
        <fullName evidence="8">TIGR00267 family protein</fullName>
    </recommendedName>
</protein>
<name>A0AAP2RD42_9EURY</name>
<evidence type="ECO:0000256" key="3">
    <source>
        <dbReference type="ARBA" id="ARBA00022989"/>
    </source>
</evidence>
<keyword evidence="4 5" id="KW-0472">Membrane</keyword>
<evidence type="ECO:0000256" key="2">
    <source>
        <dbReference type="ARBA" id="ARBA00022692"/>
    </source>
</evidence>
<dbReference type="GO" id="GO:0012505">
    <property type="term" value="C:endomembrane system"/>
    <property type="evidence" value="ECO:0007669"/>
    <property type="project" value="UniProtKB-SubCell"/>
</dbReference>
<feature type="transmembrane region" description="Helical" evidence="5">
    <location>
        <begin position="38"/>
        <end position="61"/>
    </location>
</feature>